<dbReference type="Proteomes" id="UP001142592">
    <property type="component" value="Unassembled WGS sequence"/>
</dbReference>
<accession>A0A9X3D9H1</accession>
<feature type="chain" id="PRO_5040729640" evidence="2">
    <location>
        <begin position="20"/>
        <end position="428"/>
    </location>
</feature>
<dbReference type="Gene3D" id="3.40.30.10">
    <property type="entry name" value="Glutaredoxin"/>
    <property type="match status" value="1"/>
</dbReference>
<dbReference type="PANTHER" id="PTHR15337:SF11">
    <property type="entry name" value="THIOREDOXIN DOMAIN-CONTAINING PROTEIN"/>
    <property type="match status" value="1"/>
</dbReference>
<dbReference type="RefSeq" id="WP_266268298.1">
    <property type="nucleotide sequence ID" value="NZ_JAPJUH010000001.1"/>
</dbReference>
<dbReference type="PANTHER" id="PTHR15337">
    <property type="entry name" value="ANTERIOR GRADIENT PROTEIN-RELATED"/>
    <property type="match status" value="1"/>
</dbReference>
<feature type="signal peptide" evidence="2">
    <location>
        <begin position="1"/>
        <end position="19"/>
    </location>
</feature>
<dbReference type="InterPro" id="IPR036249">
    <property type="entry name" value="Thioredoxin-like_sf"/>
</dbReference>
<dbReference type="EMBL" id="JAPJUH010000001">
    <property type="protein sequence ID" value="MCX3263124.1"/>
    <property type="molecule type" value="Genomic_DNA"/>
</dbReference>
<feature type="domain" description="Thioredoxin" evidence="3">
    <location>
        <begin position="14"/>
        <end position="149"/>
    </location>
</feature>
<protein>
    <submittedName>
        <fullName evidence="4">Thioredoxin family protein</fullName>
    </submittedName>
</protein>
<comment type="caution">
    <text evidence="4">The sequence shown here is derived from an EMBL/GenBank/DDBJ whole genome shotgun (WGS) entry which is preliminary data.</text>
</comment>
<dbReference type="InterPro" id="IPR013766">
    <property type="entry name" value="Thioredoxin_domain"/>
</dbReference>
<dbReference type="SUPFAM" id="SSF52833">
    <property type="entry name" value="Thioredoxin-like"/>
    <property type="match status" value="1"/>
</dbReference>
<evidence type="ECO:0000259" key="3">
    <source>
        <dbReference type="PROSITE" id="PS51352"/>
    </source>
</evidence>
<dbReference type="PROSITE" id="PS51352">
    <property type="entry name" value="THIOREDOXIN_2"/>
    <property type="match status" value="1"/>
</dbReference>
<evidence type="ECO:0000313" key="4">
    <source>
        <dbReference type="EMBL" id="MCX3263124.1"/>
    </source>
</evidence>
<evidence type="ECO:0000256" key="1">
    <source>
        <dbReference type="ARBA" id="ARBA00022729"/>
    </source>
</evidence>
<reference evidence="4" key="1">
    <citation type="submission" date="2022-11" db="EMBL/GenBank/DDBJ databases">
        <authorList>
            <person name="Graham C."/>
            <person name="Newman J.D."/>
        </authorList>
    </citation>
    <scope>NUCLEOTIDE SEQUENCE</scope>
    <source>
        <strain evidence="4">DSM 19486</strain>
    </source>
</reference>
<dbReference type="AlphaFoldDB" id="A0A9X3D9H1"/>
<name>A0A9X3D9H1_9SPHI</name>
<sequence length="428" mass="49419">MMKRLLIVIAVLSSIHAWAQQGIKFEETLNWEQIKAKAKKENSYIFIDAYATWCVPCKEMSAKIFSKQEIGDFYNKNFINVAIQFDRKSTDNKRIKEWYNDAEKIKDNFKILAYPTYLYFNPNGELVYKIVGANYDPTSFLENSKLALDPKTQYPTLKDQFVNGKRDTAFLATLIKAGINSSDMKSLPTFINSYLKSQTNLLTKQNIIYIFYGTQSTTDFGFETLQKHSEAIDSVIGKGFSRKTVNRLIFNETVFPMLKTNAVIKNYGGGMVDYQGDLNKSVDWQTVSNLVKNKFPDRLEEVNRFSKTLYYQWAEDWTKYAEVVSEYLEKNPNQLNPDELSDYTEVIFQFSNDSSQLQKAESWSKLSMASKGTDPIRYKVINTRLMYKNGKKAEAITQMQSVIDSLGQTSGQLVDEVNKMKNNEKTWF</sequence>
<keyword evidence="5" id="KW-1185">Reference proteome</keyword>
<dbReference type="InterPro" id="IPR051099">
    <property type="entry name" value="AGR/TXD"/>
</dbReference>
<organism evidence="4 5">
    <name type="scientific">Pedobacter agri</name>
    <dbReference type="NCBI Taxonomy" id="454586"/>
    <lineage>
        <taxon>Bacteria</taxon>
        <taxon>Pseudomonadati</taxon>
        <taxon>Bacteroidota</taxon>
        <taxon>Sphingobacteriia</taxon>
        <taxon>Sphingobacteriales</taxon>
        <taxon>Sphingobacteriaceae</taxon>
        <taxon>Pedobacter</taxon>
    </lineage>
</organism>
<dbReference type="Pfam" id="PF13899">
    <property type="entry name" value="Thioredoxin_7"/>
    <property type="match status" value="1"/>
</dbReference>
<gene>
    <name evidence="4" type="ORF">OQZ29_00060</name>
</gene>
<proteinExistence type="predicted"/>
<evidence type="ECO:0000313" key="5">
    <source>
        <dbReference type="Proteomes" id="UP001142592"/>
    </source>
</evidence>
<evidence type="ECO:0000256" key="2">
    <source>
        <dbReference type="SAM" id="SignalP"/>
    </source>
</evidence>
<keyword evidence="1 2" id="KW-0732">Signal</keyword>